<reference evidence="1 2" key="1">
    <citation type="submission" date="2024-01" db="EMBL/GenBank/DDBJ databases">
        <title>The genomes of 5 underutilized Papilionoideae crops provide insights into root nodulation and disease resistanc.</title>
        <authorList>
            <person name="Jiang F."/>
        </authorList>
    </citation>
    <scope>NUCLEOTIDE SEQUENCE [LARGE SCALE GENOMIC DNA]</scope>
    <source>
        <strain evidence="1">DUOXIRENSHENG_FW03</strain>
        <tissue evidence="1">Leaves</tissue>
    </source>
</reference>
<dbReference type="EMBL" id="JAYMYS010000002">
    <property type="protein sequence ID" value="KAK7406306.1"/>
    <property type="molecule type" value="Genomic_DNA"/>
</dbReference>
<protein>
    <submittedName>
        <fullName evidence="1">Uncharacterized protein</fullName>
    </submittedName>
</protein>
<evidence type="ECO:0000313" key="2">
    <source>
        <dbReference type="Proteomes" id="UP001386955"/>
    </source>
</evidence>
<sequence>MWWGIDTHNSILEESDGGIKTNLDRKFRTIGTLNINMDADDNDRLRGILNGDCVTSHNVFRPRTIKAKERGGFQSDLWW</sequence>
<organism evidence="1 2">
    <name type="scientific">Psophocarpus tetragonolobus</name>
    <name type="common">Winged bean</name>
    <name type="synonym">Dolichos tetragonolobus</name>
    <dbReference type="NCBI Taxonomy" id="3891"/>
    <lineage>
        <taxon>Eukaryota</taxon>
        <taxon>Viridiplantae</taxon>
        <taxon>Streptophyta</taxon>
        <taxon>Embryophyta</taxon>
        <taxon>Tracheophyta</taxon>
        <taxon>Spermatophyta</taxon>
        <taxon>Magnoliopsida</taxon>
        <taxon>eudicotyledons</taxon>
        <taxon>Gunneridae</taxon>
        <taxon>Pentapetalae</taxon>
        <taxon>rosids</taxon>
        <taxon>fabids</taxon>
        <taxon>Fabales</taxon>
        <taxon>Fabaceae</taxon>
        <taxon>Papilionoideae</taxon>
        <taxon>50 kb inversion clade</taxon>
        <taxon>NPAAA clade</taxon>
        <taxon>indigoferoid/millettioid clade</taxon>
        <taxon>Phaseoleae</taxon>
        <taxon>Psophocarpus</taxon>
    </lineage>
</organism>
<dbReference type="AlphaFoldDB" id="A0AAN9SWA4"/>
<gene>
    <name evidence="1" type="ORF">VNO78_07929</name>
</gene>
<accession>A0AAN9SWA4</accession>
<evidence type="ECO:0000313" key="1">
    <source>
        <dbReference type="EMBL" id="KAK7406306.1"/>
    </source>
</evidence>
<proteinExistence type="predicted"/>
<name>A0AAN9SWA4_PSOTE</name>
<keyword evidence="2" id="KW-1185">Reference proteome</keyword>
<comment type="caution">
    <text evidence="1">The sequence shown here is derived from an EMBL/GenBank/DDBJ whole genome shotgun (WGS) entry which is preliminary data.</text>
</comment>
<dbReference type="Proteomes" id="UP001386955">
    <property type="component" value="Unassembled WGS sequence"/>
</dbReference>